<proteinExistence type="inferred from homology"/>
<reference evidence="10 11" key="1">
    <citation type="submission" date="2018-02" db="EMBL/GenBank/DDBJ databases">
        <authorList>
            <person name="Skraban J."/>
            <person name="Trcek J."/>
        </authorList>
    </citation>
    <scope>NUCLEOTIDE SEQUENCE [LARGE SCALE GENOMIC DNA]</scope>
    <source>
        <strain evidence="10 11">AV446</strain>
    </source>
</reference>
<evidence type="ECO:0000313" key="10">
    <source>
        <dbReference type="EMBL" id="PYD47466.1"/>
    </source>
</evidence>
<evidence type="ECO:0000256" key="8">
    <source>
        <dbReference type="ARBA" id="ARBA00023136"/>
    </source>
</evidence>
<dbReference type="HAMAP" id="MF_00024">
    <property type="entry name" value="CobD_CbiB"/>
    <property type="match status" value="1"/>
</dbReference>
<feature type="transmembrane region" description="Helical" evidence="9">
    <location>
        <begin position="67"/>
        <end position="86"/>
    </location>
</feature>
<comment type="caution">
    <text evidence="9">Lacks conserved residue(s) required for the propagation of feature annotation.</text>
</comment>
<evidence type="ECO:0000256" key="4">
    <source>
        <dbReference type="ARBA" id="ARBA00022475"/>
    </source>
</evidence>
<dbReference type="InterPro" id="IPR004485">
    <property type="entry name" value="Cobalamin_biosynth_CobD/CbiB"/>
</dbReference>
<protein>
    <recommendedName>
        <fullName evidence="9">Cobalamin biosynthesis protein CobD</fullName>
    </recommendedName>
</protein>
<evidence type="ECO:0000256" key="5">
    <source>
        <dbReference type="ARBA" id="ARBA00022573"/>
    </source>
</evidence>
<gene>
    <name evidence="9 10" type="primary">cobD</name>
    <name evidence="10" type="ORF">C3920_09600</name>
</gene>
<evidence type="ECO:0000256" key="2">
    <source>
        <dbReference type="ARBA" id="ARBA00004953"/>
    </source>
</evidence>
<keyword evidence="7 9" id="KW-1133">Transmembrane helix</keyword>
<dbReference type="RefSeq" id="WP_110560302.1">
    <property type="nucleotide sequence ID" value="NZ_PRCW01000071.1"/>
</dbReference>
<keyword evidence="4 9" id="KW-1003">Cell membrane</keyword>
<evidence type="ECO:0000256" key="9">
    <source>
        <dbReference type="HAMAP-Rule" id="MF_00024"/>
    </source>
</evidence>
<keyword evidence="5 9" id="KW-0169">Cobalamin biosynthesis</keyword>
<name>A0ABX5P205_9PROT</name>
<keyword evidence="6 9" id="KW-0812">Transmembrane</keyword>
<comment type="similarity">
    <text evidence="3 9">Belongs to the CobD/CbiB family.</text>
</comment>
<evidence type="ECO:0000256" key="3">
    <source>
        <dbReference type="ARBA" id="ARBA00006263"/>
    </source>
</evidence>
<comment type="caution">
    <text evidence="10">The sequence shown here is derived from an EMBL/GenBank/DDBJ whole genome shotgun (WGS) entry which is preliminary data.</text>
</comment>
<dbReference type="PANTHER" id="PTHR34308:SF1">
    <property type="entry name" value="COBALAMIN BIOSYNTHESIS PROTEIN CBIB"/>
    <property type="match status" value="1"/>
</dbReference>
<evidence type="ECO:0000256" key="1">
    <source>
        <dbReference type="ARBA" id="ARBA00004651"/>
    </source>
</evidence>
<dbReference type="Pfam" id="PF03186">
    <property type="entry name" value="CobD_Cbib"/>
    <property type="match status" value="1"/>
</dbReference>
<keyword evidence="8 9" id="KW-0472">Membrane</keyword>
<organism evidence="10 11">
    <name type="scientific">Novacetimonas pomaceti</name>
    <dbReference type="NCBI Taxonomy" id="2021998"/>
    <lineage>
        <taxon>Bacteria</taxon>
        <taxon>Pseudomonadati</taxon>
        <taxon>Pseudomonadota</taxon>
        <taxon>Alphaproteobacteria</taxon>
        <taxon>Acetobacterales</taxon>
        <taxon>Acetobacteraceae</taxon>
        <taxon>Novacetimonas</taxon>
    </lineage>
</organism>
<dbReference type="PANTHER" id="PTHR34308">
    <property type="entry name" value="COBALAMIN BIOSYNTHESIS PROTEIN CBIB"/>
    <property type="match status" value="1"/>
</dbReference>
<accession>A0ABX5P205</accession>
<dbReference type="Proteomes" id="UP000248116">
    <property type="component" value="Unassembled WGS sequence"/>
</dbReference>
<evidence type="ECO:0000313" key="11">
    <source>
        <dbReference type="Proteomes" id="UP000248116"/>
    </source>
</evidence>
<comment type="subcellular location">
    <subcellularLocation>
        <location evidence="1 9">Cell membrane</location>
        <topology evidence="1 9">Multi-pass membrane protein</topology>
    </subcellularLocation>
</comment>
<evidence type="ECO:0000256" key="6">
    <source>
        <dbReference type="ARBA" id="ARBA00022692"/>
    </source>
</evidence>
<evidence type="ECO:0000256" key="7">
    <source>
        <dbReference type="ARBA" id="ARBA00022989"/>
    </source>
</evidence>
<keyword evidence="11" id="KW-1185">Reference proteome</keyword>
<comment type="function">
    <text evidence="9">Converts cobyric acid to cobinamide by the addition of aminopropanol on the F carboxylic group.</text>
</comment>
<comment type="pathway">
    <text evidence="2 9">Cofactor biosynthesis; adenosylcobalamin biosynthesis.</text>
</comment>
<sequence length="339" mass="36649">MNILPFLARNVATTCVAAACDAIAGYPQWLVRRIGHPVMWTGWLTDVLDRRMNHDTDCDRSRQRKGFFAAFVIATVPCGCVALLQGAASRRLAPPFALLAGGIAASSLSAQRSLWEHVHAVSTAARDGLPQARDAVSHIVGRDPAQLDEAGVIRAAMETLAENFSDGVVAPLLWMVIGGPAGAAFYKSVNTADSMIGHRTPRHDRFGHAAARLDDLVNLPASRLSALWIILAAVTMPGMDARGAWRIVRRDARRHRSPNAGWPEAAMAGALGVRLSGPRSYHGVVSHEPWVGDGSARVTPRDLERALALYRRACMVQGVVLITLALMTRRAWRKGKNPS</sequence>
<dbReference type="NCBIfam" id="TIGR00380">
    <property type="entry name" value="cobal_cbiB"/>
    <property type="match status" value="1"/>
</dbReference>
<dbReference type="EMBL" id="PRCW01000071">
    <property type="protein sequence ID" value="PYD47466.1"/>
    <property type="molecule type" value="Genomic_DNA"/>
</dbReference>